<evidence type="ECO:0000313" key="3">
    <source>
        <dbReference type="Proteomes" id="UP001303222"/>
    </source>
</evidence>
<keyword evidence="1" id="KW-1133">Transmembrane helix</keyword>
<protein>
    <submittedName>
        <fullName evidence="2">Uncharacterized protein</fullName>
    </submittedName>
</protein>
<reference evidence="2" key="1">
    <citation type="journal article" date="2023" name="Mol. Phylogenet. Evol.">
        <title>Genome-scale phylogeny and comparative genomics of the fungal order Sordariales.</title>
        <authorList>
            <person name="Hensen N."/>
            <person name="Bonometti L."/>
            <person name="Westerberg I."/>
            <person name="Brannstrom I.O."/>
            <person name="Guillou S."/>
            <person name="Cros-Aarteil S."/>
            <person name="Calhoun S."/>
            <person name="Haridas S."/>
            <person name="Kuo A."/>
            <person name="Mondo S."/>
            <person name="Pangilinan J."/>
            <person name="Riley R."/>
            <person name="LaButti K."/>
            <person name="Andreopoulos B."/>
            <person name="Lipzen A."/>
            <person name="Chen C."/>
            <person name="Yan M."/>
            <person name="Daum C."/>
            <person name="Ng V."/>
            <person name="Clum A."/>
            <person name="Steindorff A."/>
            <person name="Ohm R.A."/>
            <person name="Martin F."/>
            <person name="Silar P."/>
            <person name="Natvig D.O."/>
            <person name="Lalanne C."/>
            <person name="Gautier V."/>
            <person name="Ament-Velasquez S.L."/>
            <person name="Kruys A."/>
            <person name="Hutchinson M.I."/>
            <person name="Powell A.J."/>
            <person name="Barry K."/>
            <person name="Miller A.N."/>
            <person name="Grigoriev I.V."/>
            <person name="Debuchy R."/>
            <person name="Gladieux P."/>
            <person name="Hiltunen Thoren M."/>
            <person name="Johannesson H."/>
        </authorList>
    </citation>
    <scope>NUCLEOTIDE SEQUENCE</scope>
    <source>
        <strain evidence="2">CBS 626.80</strain>
    </source>
</reference>
<dbReference type="Proteomes" id="UP001303222">
    <property type="component" value="Unassembled WGS sequence"/>
</dbReference>
<feature type="transmembrane region" description="Helical" evidence="1">
    <location>
        <begin position="12"/>
        <end position="35"/>
    </location>
</feature>
<evidence type="ECO:0000313" key="2">
    <source>
        <dbReference type="EMBL" id="KAK3951634.1"/>
    </source>
</evidence>
<name>A0AAN6SFG3_9PEZI</name>
<reference evidence="2" key="2">
    <citation type="submission" date="2023-06" db="EMBL/GenBank/DDBJ databases">
        <authorList>
            <consortium name="Lawrence Berkeley National Laboratory"/>
            <person name="Mondo S.J."/>
            <person name="Hensen N."/>
            <person name="Bonometti L."/>
            <person name="Westerberg I."/>
            <person name="Brannstrom I.O."/>
            <person name="Guillou S."/>
            <person name="Cros-Aarteil S."/>
            <person name="Calhoun S."/>
            <person name="Haridas S."/>
            <person name="Kuo A."/>
            <person name="Pangilinan J."/>
            <person name="Riley R."/>
            <person name="Labutti K."/>
            <person name="Andreopoulos B."/>
            <person name="Lipzen A."/>
            <person name="Chen C."/>
            <person name="Yanf M."/>
            <person name="Daum C."/>
            <person name="Ng V."/>
            <person name="Clum A."/>
            <person name="Steindorff A."/>
            <person name="Ohm R."/>
            <person name="Martin F."/>
            <person name="Silar P."/>
            <person name="Natvig D."/>
            <person name="Lalanne C."/>
            <person name="Gautier V."/>
            <person name="Ament-Velasquez S.L."/>
            <person name="Kruys A."/>
            <person name="Hutchinson M.I."/>
            <person name="Powell A.J."/>
            <person name="Barry K."/>
            <person name="Miller A.N."/>
            <person name="Grigoriev I.V."/>
            <person name="Debuchy R."/>
            <person name="Gladieux P."/>
            <person name="Thoren M.H."/>
            <person name="Johannesson H."/>
        </authorList>
    </citation>
    <scope>NUCLEOTIDE SEQUENCE</scope>
    <source>
        <strain evidence="2">CBS 626.80</strain>
    </source>
</reference>
<dbReference type="EMBL" id="MU859143">
    <property type="protein sequence ID" value="KAK3951634.1"/>
    <property type="molecule type" value="Genomic_DNA"/>
</dbReference>
<accession>A0AAN6SFG3</accession>
<organism evidence="2 3">
    <name type="scientific">Pseudoneurospora amorphoporcata</name>
    <dbReference type="NCBI Taxonomy" id="241081"/>
    <lineage>
        <taxon>Eukaryota</taxon>
        <taxon>Fungi</taxon>
        <taxon>Dikarya</taxon>
        <taxon>Ascomycota</taxon>
        <taxon>Pezizomycotina</taxon>
        <taxon>Sordariomycetes</taxon>
        <taxon>Sordariomycetidae</taxon>
        <taxon>Sordariales</taxon>
        <taxon>Sordariaceae</taxon>
        <taxon>Pseudoneurospora</taxon>
    </lineage>
</organism>
<keyword evidence="3" id="KW-1185">Reference proteome</keyword>
<keyword evidence="1" id="KW-0812">Transmembrane</keyword>
<evidence type="ECO:0000256" key="1">
    <source>
        <dbReference type="SAM" id="Phobius"/>
    </source>
</evidence>
<dbReference type="AlphaFoldDB" id="A0AAN6SFG3"/>
<sequence>MRWLVEGHRIHSFNTLYVFVSLFSMHFLLHLYIYVRYCYSQSSFYIIFPHSVASMSCRCMLLSCLGTRISGQLLTMSRSINLRFPESGFKLILPLPLPFLLESSKAVEWQVYGLCTLCLGVVDLSLNICFCYQKNEHGHNITHVFTCSSKHS</sequence>
<keyword evidence="1" id="KW-0472">Membrane</keyword>
<gene>
    <name evidence="2" type="ORF">QBC32DRAFT_159817</name>
</gene>
<proteinExistence type="predicted"/>
<comment type="caution">
    <text evidence="2">The sequence shown here is derived from an EMBL/GenBank/DDBJ whole genome shotgun (WGS) entry which is preliminary data.</text>
</comment>